<dbReference type="SUPFAM" id="SSF63882">
    <property type="entry name" value="MoeA N-terminal region -like"/>
    <property type="match status" value="1"/>
</dbReference>
<dbReference type="NCBIfam" id="TIGR00177">
    <property type="entry name" value="molyb_syn"/>
    <property type="match status" value="1"/>
</dbReference>
<dbReference type="InterPro" id="IPR008284">
    <property type="entry name" value="MoCF_biosynth_CS"/>
</dbReference>
<comment type="pathway">
    <text evidence="3 11">Cofactor biosynthesis; molybdopterin biosynthesis.</text>
</comment>
<evidence type="ECO:0000313" key="13">
    <source>
        <dbReference type="EMBL" id="QDU78241.1"/>
    </source>
</evidence>
<dbReference type="UniPathway" id="UPA00344"/>
<dbReference type="FunFam" id="2.170.190.11:FF:000001">
    <property type="entry name" value="Molybdopterin molybdenumtransferase"/>
    <property type="match status" value="1"/>
</dbReference>
<keyword evidence="8 11" id="KW-0460">Magnesium</keyword>
<dbReference type="InterPro" id="IPR036425">
    <property type="entry name" value="MoaB/Mog-like_dom_sf"/>
</dbReference>
<dbReference type="NCBIfam" id="NF045515">
    <property type="entry name" value="Glp_gephyrin"/>
    <property type="match status" value="1"/>
</dbReference>
<feature type="domain" description="MoaB/Mog" evidence="12">
    <location>
        <begin position="178"/>
        <end position="319"/>
    </location>
</feature>
<dbReference type="EMBL" id="CP036289">
    <property type="protein sequence ID" value="QDU78241.1"/>
    <property type="molecule type" value="Genomic_DNA"/>
</dbReference>
<keyword evidence="6 11" id="KW-0808">Transferase</keyword>
<comment type="similarity">
    <text evidence="4 11">Belongs to the MoeA family.</text>
</comment>
<evidence type="ECO:0000256" key="8">
    <source>
        <dbReference type="ARBA" id="ARBA00022842"/>
    </source>
</evidence>
<dbReference type="GO" id="GO:0005829">
    <property type="term" value="C:cytosol"/>
    <property type="evidence" value="ECO:0007669"/>
    <property type="project" value="TreeGrafter"/>
</dbReference>
<dbReference type="PROSITE" id="PS01079">
    <property type="entry name" value="MOCF_BIOSYNTHESIS_2"/>
    <property type="match status" value="1"/>
</dbReference>
<protein>
    <recommendedName>
        <fullName evidence="11">Molybdopterin molybdenumtransferase</fullName>
        <ecNumber evidence="11">2.10.1.1</ecNumber>
    </recommendedName>
</protein>
<comment type="cofactor">
    <cofactor evidence="1 11">
        <name>Mg(2+)</name>
        <dbReference type="ChEBI" id="CHEBI:18420"/>
    </cofactor>
</comment>
<dbReference type="OrthoDB" id="9804758at2"/>
<evidence type="ECO:0000256" key="11">
    <source>
        <dbReference type="RuleBase" id="RU365090"/>
    </source>
</evidence>
<evidence type="ECO:0000256" key="3">
    <source>
        <dbReference type="ARBA" id="ARBA00005046"/>
    </source>
</evidence>
<comment type="function">
    <text evidence="2 11">Catalyzes the insertion of molybdate into adenylated molybdopterin with the concomitant release of AMP.</text>
</comment>
<dbReference type="InterPro" id="IPR005111">
    <property type="entry name" value="MoeA_C_domain_IV"/>
</dbReference>
<dbReference type="GO" id="GO:0046872">
    <property type="term" value="F:metal ion binding"/>
    <property type="evidence" value="ECO:0007669"/>
    <property type="project" value="UniProtKB-UniRule"/>
</dbReference>
<dbReference type="Gene3D" id="2.40.340.10">
    <property type="entry name" value="MoeA, C-terminal, domain IV"/>
    <property type="match status" value="1"/>
</dbReference>
<dbReference type="Gene3D" id="3.90.105.10">
    <property type="entry name" value="Molybdopterin biosynthesis moea protein, domain 2"/>
    <property type="match status" value="1"/>
</dbReference>
<dbReference type="GO" id="GO:0061599">
    <property type="term" value="F:molybdopterin molybdotransferase activity"/>
    <property type="evidence" value="ECO:0007669"/>
    <property type="project" value="UniProtKB-UniRule"/>
</dbReference>
<evidence type="ECO:0000256" key="1">
    <source>
        <dbReference type="ARBA" id="ARBA00001946"/>
    </source>
</evidence>
<dbReference type="SMART" id="SM00852">
    <property type="entry name" value="MoCF_biosynth"/>
    <property type="match status" value="1"/>
</dbReference>
<dbReference type="InterPro" id="IPR036135">
    <property type="entry name" value="MoeA_linker/N_sf"/>
</dbReference>
<evidence type="ECO:0000256" key="5">
    <source>
        <dbReference type="ARBA" id="ARBA00022505"/>
    </source>
</evidence>
<dbReference type="SUPFAM" id="SSF53218">
    <property type="entry name" value="Molybdenum cofactor biosynthesis proteins"/>
    <property type="match status" value="1"/>
</dbReference>
<dbReference type="InterPro" id="IPR036688">
    <property type="entry name" value="MoeA_C_domain_IV_sf"/>
</dbReference>
<evidence type="ECO:0000256" key="6">
    <source>
        <dbReference type="ARBA" id="ARBA00022679"/>
    </source>
</evidence>
<evidence type="ECO:0000256" key="4">
    <source>
        <dbReference type="ARBA" id="ARBA00010763"/>
    </source>
</evidence>
<gene>
    <name evidence="13" type="primary">moeA</name>
    <name evidence="13" type="ORF">Pan97_53250</name>
</gene>
<dbReference type="PANTHER" id="PTHR10192:SF5">
    <property type="entry name" value="GEPHYRIN"/>
    <property type="match status" value="1"/>
</dbReference>
<comment type="catalytic activity">
    <reaction evidence="10">
        <text>adenylyl-molybdopterin + molybdate = Mo-molybdopterin + AMP + H(+)</text>
        <dbReference type="Rhea" id="RHEA:35047"/>
        <dbReference type="ChEBI" id="CHEBI:15378"/>
        <dbReference type="ChEBI" id="CHEBI:36264"/>
        <dbReference type="ChEBI" id="CHEBI:62727"/>
        <dbReference type="ChEBI" id="CHEBI:71302"/>
        <dbReference type="ChEBI" id="CHEBI:456215"/>
        <dbReference type="EC" id="2.10.1.1"/>
    </reaction>
</comment>
<sequence>MLSVTEALEEVSRHAFRLPTQECLAIEAMGMALAEDVISPVESPAFDKAMMDGFALIAADTDHGNVNLEIVEEITAGNTASEAIESGQAARIMTGAPLPPGADSVIMVEDTQIDSENVDRVQILQQVKRGSHVLKKGELLSKGQVVIPAGSIIRPVEVGILSDFTGAKALVHRRPTVAIISTGDELVGPNIEPGPGQIRNTNGPMLEAMAIEAGAVVKQLGIVRDNRDELSAAIAEGLEADVLLISGGMSVGVKDLGPSLLAEQGVEKIFHKVKLKPGKPLWFGKQGGTDNPTLVFGLPGNPASSLVCFHLFVRTALNELVGRSNVSPFVSGFLLTRDFVNPGNRPVFFPAFASRKEGGGATIAPLNWKGSADLATLAQANALACFEENSQYEAGQFVSAVMV</sequence>
<evidence type="ECO:0000256" key="7">
    <source>
        <dbReference type="ARBA" id="ARBA00022723"/>
    </source>
</evidence>
<dbReference type="SUPFAM" id="SSF63867">
    <property type="entry name" value="MoeA C-terminal domain-like"/>
    <property type="match status" value="1"/>
</dbReference>
<dbReference type="KEGG" id="bvo:Pan97_53250"/>
<dbReference type="FunFam" id="3.40.980.10:FF:000004">
    <property type="entry name" value="Molybdopterin molybdenumtransferase"/>
    <property type="match status" value="1"/>
</dbReference>
<dbReference type="AlphaFoldDB" id="A0A518CG89"/>
<dbReference type="InterPro" id="IPR005110">
    <property type="entry name" value="MoeA_linker/N"/>
</dbReference>
<keyword evidence="7 11" id="KW-0479">Metal-binding</keyword>
<dbReference type="Gene3D" id="3.40.980.10">
    <property type="entry name" value="MoaB/Mog-like domain"/>
    <property type="match status" value="1"/>
</dbReference>
<dbReference type="Proteomes" id="UP000318626">
    <property type="component" value="Chromosome"/>
</dbReference>
<dbReference type="Gene3D" id="2.170.190.11">
    <property type="entry name" value="Molybdopterin biosynthesis moea protein, domain 3"/>
    <property type="match status" value="1"/>
</dbReference>
<name>A0A518CG89_9BACT</name>
<dbReference type="PANTHER" id="PTHR10192">
    <property type="entry name" value="MOLYBDOPTERIN BIOSYNTHESIS PROTEIN"/>
    <property type="match status" value="1"/>
</dbReference>
<dbReference type="InterPro" id="IPR001453">
    <property type="entry name" value="MoaB/Mog_dom"/>
</dbReference>
<dbReference type="RefSeq" id="WP_144977914.1">
    <property type="nucleotide sequence ID" value="NZ_CP036289.1"/>
</dbReference>
<dbReference type="EC" id="2.10.1.1" evidence="11"/>
<keyword evidence="5 11" id="KW-0500">Molybdenum</keyword>
<keyword evidence="9 11" id="KW-0501">Molybdenum cofactor biosynthesis</keyword>
<dbReference type="InterPro" id="IPR038987">
    <property type="entry name" value="MoeA-like"/>
</dbReference>
<dbReference type="GO" id="GO:0006777">
    <property type="term" value="P:Mo-molybdopterin cofactor biosynthetic process"/>
    <property type="evidence" value="ECO:0007669"/>
    <property type="project" value="UniProtKB-UniRule"/>
</dbReference>
<dbReference type="Pfam" id="PF03453">
    <property type="entry name" value="MoeA_N"/>
    <property type="match status" value="1"/>
</dbReference>
<proteinExistence type="inferred from homology"/>
<accession>A0A518CG89</accession>
<dbReference type="Pfam" id="PF00994">
    <property type="entry name" value="MoCF_biosynth"/>
    <property type="match status" value="1"/>
</dbReference>
<organism evidence="13 14">
    <name type="scientific">Bremerella volcania</name>
    <dbReference type="NCBI Taxonomy" id="2527984"/>
    <lineage>
        <taxon>Bacteria</taxon>
        <taxon>Pseudomonadati</taxon>
        <taxon>Planctomycetota</taxon>
        <taxon>Planctomycetia</taxon>
        <taxon>Pirellulales</taxon>
        <taxon>Pirellulaceae</taxon>
        <taxon>Bremerella</taxon>
    </lineage>
</organism>
<dbReference type="CDD" id="cd00887">
    <property type="entry name" value="MoeA"/>
    <property type="match status" value="1"/>
</dbReference>
<dbReference type="Pfam" id="PF03454">
    <property type="entry name" value="MoeA_C"/>
    <property type="match status" value="1"/>
</dbReference>
<keyword evidence="14" id="KW-1185">Reference proteome</keyword>
<evidence type="ECO:0000259" key="12">
    <source>
        <dbReference type="SMART" id="SM00852"/>
    </source>
</evidence>
<evidence type="ECO:0000256" key="9">
    <source>
        <dbReference type="ARBA" id="ARBA00023150"/>
    </source>
</evidence>
<reference evidence="14" key="1">
    <citation type="submission" date="2019-02" db="EMBL/GenBank/DDBJ databases">
        <title>Deep-cultivation of Planctomycetes and their phenomic and genomic characterization uncovers novel biology.</title>
        <authorList>
            <person name="Wiegand S."/>
            <person name="Jogler M."/>
            <person name="Boedeker C."/>
            <person name="Pinto D."/>
            <person name="Vollmers J."/>
            <person name="Rivas-Marin E."/>
            <person name="Kohn T."/>
            <person name="Peeters S.H."/>
            <person name="Heuer A."/>
            <person name="Rast P."/>
            <person name="Oberbeckmann S."/>
            <person name="Bunk B."/>
            <person name="Jeske O."/>
            <person name="Meyerdierks A."/>
            <person name="Storesund J.E."/>
            <person name="Kallscheuer N."/>
            <person name="Luecker S."/>
            <person name="Lage O.M."/>
            <person name="Pohl T."/>
            <person name="Merkel B.J."/>
            <person name="Hornburger P."/>
            <person name="Mueller R.-W."/>
            <person name="Bruemmer F."/>
            <person name="Labrenz M."/>
            <person name="Spormann A.M."/>
            <person name="Op den Camp H."/>
            <person name="Overmann J."/>
            <person name="Amann R."/>
            <person name="Jetten M.S.M."/>
            <person name="Mascher T."/>
            <person name="Medema M.H."/>
            <person name="Devos D.P."/>
            <person name="Kaster A.-K."/>
            <person name="Ovreas L."/>
            <person name="Rohde M."/>
            <person name="Galperin M.Y."/>
            <person name="Jogler C."/>
        </authorList>
    </citation>
    <scope>NUCLEOTIDE SEQUENCE [LARGE SCALE GENOMIC DNA]</scope>
    <source>
        <strain evidence="14">Pan97</strain>
    </source>
</reference>
<evidence type="ECO:0000256" key="10">
    <source>
        <dbReference type="ARBA" id="ARBA00047317"/>
    </source>
</evidence>
<evidence type="ECO:0000256" key="2">
    <source>
        <dbReference type="ARBA" id="ARBA00002901"/>
    </source>
</evidence>
<evidence type="ECO:0000313" key="14">
    <source>
        <dbReference type="Proteomes" id="UP000318626"/>
    </source>
</evidence>